<name>A0A2N5T4K2_9BASI</name>
<evidence type="ECO:0000256" key="2">
    <source>
        <dbReference type="SAM" id="Coils"/>
    </source>
</evidence>
<feature type="domain" description="RRP12 HEAT" evidence="4">
    <location>
        <begin position="329"/>
        <end position="657"/>
    </location>
</feature>
<feature type="compositionally biased region" description="Acidic residues" evidence="3">
    <location>
        <begin position="1243"/>
        <end position="1254"/>
    </location>
</feature>
<protein>
    <recommendedName>
        <fullName evidence="4">RRP12 HEAT domain-containing protein</fullName>
    </recommendedName>
</protein>
<dbReference type="InterPro" id="IPR052087">
    <property type="entry name" value="RRP12"/>
</dbReference>
<dbReference type="SUPFAM" id="SSF48371">
    <property type="entry name" value="ARM repeat"/>
    <property type="match status" value="1"/>
</dbReference>
<organism evidence="5 7">
    <name type="scientific">Puccinia coronata f. sp. avenae</name>
    <dbReference type="NCBI Taxonomy" id="200324"/>
    <lineage>
        <taxon>Eukaryota</taxon>
        <taxon>Fungi</taxon>
        <taxon>Dikarya</taxon>
        <taxon>Basidiomycota</taxon>
        <taxon>Pucciniomycotina</taxon>
        <taxon>Pucciniomycetes</taxon>
        <taxon>Pucciniales</taxon>
        <taxon>Pucciniaceae</taxon>
        <taxon>Puccinia</taxon>
    </lineage>
</organism>
<sequence length="1355" mass="151057">MEQTLSKLRGHFNGTQQSVANLLEAVESSIPQKEPAHYYHAILATLQTIQSSQQNNSPSQEHVLVDALYLLAIILPHLATPILKIETRPILELIQPISNQFNQNQPALKSILNILHPIYATFNATQLADQHLQTVAQPLCLRFILPLTLSQQAKTRRAATQLITHIITHPPTPLRTHPYQPHIIKFIFQQLNSLISNHSKQPELSNTLIISLLKFIQSIITTFQQDQIQHQLIPTCLNSLNTIHHNQPYLTSTIYNTIETIFSSTTKLEADQILDTINQIIQLQQHPAQLTALEHAWICLARLNPELCAKELPKIGQLASLFQNFGNADQDIRTATKSLLTGICRYCLTDDEIISAIQKNSTKKPQSSIQLILHSILLALASTDVIALGGTLELLAVLKSLVLRLPPNHRSNQQQQQPASCLLKEHVLALDKLRATRVGLGPIIDEVFTCISQICGPAFLLEILPLNLNLEEDNGHQQHESGPGRAWLLTLLKVFNSSLAHFVSYFVPLSEKLLEKKRDTLKIAHASADQKLKQNGQLQVKIYDTLIEQIWRLLPGYCDLPYDLTLAFDRPFAELLTQVIYSQPTLRPPIFNALKILIDKTVLLTKRSLPVTEAETKSKNKDGGVTNEFGFNPHAHLEHLKGFAPNFLAVLFNVYNSSYDPAASSETPPNANSNRGYMVDCMRSMLEIISDKELNESYQKIKSLLDQSIKSKSQSTVNTQKMLDLLTVLLPRLVSSSATGGDPSNKNRLKEIQALICQDVLILSADSNLQKKSFKLLTTFLDLVCQRGLVKEAIDDLDGLINKLLALDGKGKVSGPAKRDRALLVSGLVSIIPVDKLHHIPRLLTEVVLGCKESNADVRGLSYEVLIKIGNKMKEHGGKVDWKALLGGMEEEGEETMDDGEQDASIEEYFKMISAGLAGTSPHMVSATIAALSRVFFEFHDELSRTTIDELISTIEIFLNSPNREIAKTAIGFMKVAVISLPREVVLEQLDKMVPGLLKWANEHKNYFKSNIQSLLERLLRKFGFETLEKFVTTRDENDGGRKLVYSLKKKQKKKKLQQQPRGENDENEGESDGDQPTRQPRLGDAYEEALYGGESSDDDDDDDRAEEGNQKAGKGANTKQKKKRAEAPLDNHLLEDDEDQIMDLLDGGRMANRAMAGKLAKAEKRKQELKKIGAGYKKDSASGKMIIDESETEVHGKKGKEGASASTNAFLEAIHGADGFRRDARGAMKPNKKRKQDPSLDHDDEEEDEDDDEQKIQEAVQGFHIGERDSAANKKKKVKRVKERLGAEFKAKKAGGDRVSRSKDGQAVSPFAYLPLNAINSKKKKNNVAKSLNITGKFRVAAEEWLSSCVEAKF</sequence>
<dbReference type="PANTHER" id="PTHR48287:SF1">
    <property type="entry name" value="ARM REPEAT SUPERFAMILY PROTEIN"/>
    <property type="match status" value="1"/>
</dbReference>
<dbReference type="Gene3D" id="1.25.10.10">
    <property type="entry name" value="Leucine-rich Repeat Variant"/>
    <property type="match status" value="2"/>
</dbReference>
<dbReference type="Proteomes" id="UP000235388">
    <property type="component" value="Unassembled WGS sequence"/>
</dbReference>
<evidence type="ECO:0000313" key="5">
    <source>
        <dbReference type="EMBL" id="PLW20422.1"/>
    </source>
</evidence>
<reference evidence="5 7" key="1">
    <citation type="submission" date="2017-11" db="EMBL/GenBank/DDBJ databases">
        <title>De novo assembly and phasing of dikaryotic genomes from two isolates of Puccinia coronata f. sp. avenae, the causal agent of oat crown rust.</title>
        <authorList>
            <person name="Miller M.E."/>
            <person name="Zhang Y."/>
            <person name="Omidvar V."/>
            <person name="Sperschneider J."/>
            <person name="Schwessinger B."/>
            <person name="Raley C."/>
            <person name="Palmer J.M."/>
            <person name="Garnica D."/>
            <person name="Upadhyaya N."/>
            <person name="Rathjen J."/>
            <person name="Taylor J.M."/>
            <person name="Park R.F."/>
            <person name="Dodds P.N."/>
            <person name="Hirsch C.D."/>
            <person name="Kianian S.F."/>
            <person name="Figueroa M."/>
        </authorList>
    </citation>
    <scope>NUCLEOTIDE SEQUENCE [LARGE SCALE GENOMIC DNA]</scope>
    <source>
        <strain evidence="5">12NC29</strain>
    </source>
</reference>
<keyword evidence="7" id="KW-1185">Reference proteome</keyword>
<dbReference type="InterPro" id="IPR016024">
    <property type="entry name" value="ARM-type_fold"/>
</dbReference>
<gene>
    <name evidence="6" type="ORF">PCANC_06943</name>
    <name evidence="5" type="ORF">PCANC_08327</name>
</gene>
<feature type="coiled-coil region" evidence="2">
    <location>
        <begin position="1153"/>
        <end position="1180"/>
    </location>
</feature>
<dbReference type="GO" id="GO:0005634">
    <property type="term" value="C:nucleus"/>
    <property type="evidence" value="ECO:0007669"/>
    <property type="project" value="UniProtKB-SubCell"/>
</dbReference>
<keyword evidence="2" id="KW-0175">Coiled coil</keyword>
<dbReference type="EMBL" id="PGCJ01000089">
    <property type="protein sequence ID" value="PLW50585.1"/>
    <property type="molecule type" value="Genomic_DNA"/>
</dbReference>
<feature type="compositionally biased region" description="Basic residues" evidence="3">
    <location>
        <begin position="1048"/>
        <end position="1057"/>
    </location>
</feature>
<evidence type="ECO:0000313" key="6">
    <source>
        <dbReference type="EMBL" id="PLW50585.1"/>
    </source>
</evidence>
<feature type="compositionally biased region" description="Basic and acidic residues" evidence="3">
    <location>
        <begin position="1193"/>
        <end position="1202"/>
    </location>
</feature>
<comment type="similarity">
    <text evidence="1">Belongs to the RRP12 family.</text>
</comment>
<accession>A0A2N5T4K2</accession>
<dbReference type="InterPro" id="IPR011989">
    <property type="entry name" value="ARM-like"/>
</dbReference>
<proteinExistence type="inferred from homology"/>
<feature type="compositionally biased region" description="Acidic residues" evidence="3">
    <location>
        <begin position="1096"/>
        <end position="1106"/>
    </location>
</feature>
<feature type="region of interest" description="Disordered" evidence="3">
    <location>
        <begin position="1047"/>
        <end position="1136"/>
    </location>
</feature>
<dbReference type="InterPro" id="IPR012978">
    <property type="entry name" value="HEAT_RRP12"/>
</dbReference>
<dbReference type="Pfam" id="PF08161">
    <property type="entry name" value="RRP12_HEAT"/>
    <property type="match status" value="1"/>
</dbReference>
<evidence type="ECO:0000256" key="1">
    <source>
        <dbReference type="ARBA" id="ARBA00007690"/>
    </source>
</evidence>
<evidence type="ECO:0000259" key="4">
    <source>
        <dbReference type="Pfam" id="PF08161"/>
    </source>
</evidence>
<comment type="caution">
    <text evidence="5">The sequence shown here is derived from an EMBL/GenBank/DDBJ whole genome shotgun (WGS) entry which is preliminary data.</text>
</comment>
<evidence type="ECO:0000256" key="3">
    <source>
        <dbReference type="SAM" id="MobiDB-lite"/>
    </source>
</evidence>
<feature type="region of interest" description="Disordered" evidence="3">
    <location>
        <begin position="1188"/>
        <end position="1281"/>
    </location>
</feature>
<dbReference type="PANTHER" id="PTHR48287">
    <property type="entry name" value="ARM REPEAT SUPERFAMILY PROTEIN"/>
    <property type="match status" value="1"/>
</dbReference>
<dbReference type="OrthoDB" id="2504933at2759"/>
<feature type="compositionally biased region" description="Basic and acidic residues" evidence="3">
    <location>
        <begin position="1126"/>
        <end position="1135"/>
    </location>
</feature>
<evidence type="ECO:0000313" key="7">
    <source>
        <dbReference type="Proteomes" id="UP000235388"/>
    </source>
</evidence>
<dbReference type="EMBL" id="PGCJ01000797">
    <property type="protein sequence ID" value="PLW20422.1"/>
    <property type="molecule type" value="Genomic_DNA"/>
</dbReference>
<dbReference type="STRING" id="200324.A0A2N5T4K2"/>